<dbReference type="Proteomes" id="UP001159364">
    <property type="component" value="Linkage Group LG07"/>
</dbReference>
<dbReference type="PANTHER" id="PTHR45669:SF18">
    <property type="entry name" value="GLUTAREDOXIN FAMILY PROTEIN"/>
    <property type="match status" value="1"/>
</dbReference>
<keyword evidence="3" id="KW-1185">Reference proteome</keyword>
<sequence>MGCAASRPSTFVNESNDAEESYNLCYASHCSPVENTISSPPLQCSSPATTTTTRALSLQAPLIHHLPSREGDSHHLVYLTSTSYGSLRLIEPSKLNILELPDQPQTPSSFSKNTVKAQVLGEDLSESLSLDSVINTWELMDGLEEDDGGDGMNPSSLLYSPSLDVSSQPSSFQLPAVDGNVKKLFGSNNSSQVDDLGTENSVSLSKPLWKHLSEESFLSKLDPNVVSSYRRALSSRELSSEKEYGNATRSIDYAIVNSLSTSTDCFLQGTEDRVVLYFTSLRGIRKTYEDCYSVRMIFRGFRVPVDERDISMDSTYRKELQSVLFIGKALSLPQVFIRGKYIGGVEEIKQLHEVGELAKLLEGFPVRDPNWVCETCGNDRFLPCPYCNGSRKVFDEEEDQLRRCPDCNENGLIRCPDCCCS</sequence>
<evidence type="ECO:0000259" key="1">
    <source>
        <dbReference type="Pfam" id="PF00462"/>
    </source>
</evidence>
<dbReference type="Gene3D" id="3.40.30.10">
    <property type="entry name" value="Glutaredoxin"/>
    <property type="match status" value="1"/>
</dbReference>
<name>A0AAV8T198_9ROSI</name>
<feature type="domain" description="Glutaredoxin" evidence="1">
    <location>
        <begin position="275"/>
        <end position="342"/>
    </location>
</feature>
<comment type="caution">
    <text evidence="2">The sequence shown here is derived from an EMBL/GenBank/DDBJ whole genome shotgun (WGS) entry which is preliminary data.</text>
</comment>
<evidence type="ECO:0000313" key="3">
    <source>
        <dbReference type="Proteomes" id="UP001159364"/>
    </source>
</evidence>
<proteinExistence type="predicted"/>
<reference evidence="2 3" key="1">
    <citation type="submission" date="2021-09" db="EMBL/GenBank/DDBJ databases">
        <title>Genomic insights and catalytic innovation underlie evolution of tropane alkaloids biosynthesis.</title>
        <authorList>
            <person name="Wang Y.-J."/>
            <person name="Tian T."/>
            <person name="Huang J.-P."/>
            <person name="Huang S.-X."/>
        </authorList>
    </citation>
    <scope>NUCLEOTIDE SEQUENCE [LARGE SCALE GENOMIC DNA]</scope>
    <source>
        <strain evidence="2">KIB-2018</strain>
        <tissue evidence="2">Leaf</tissue>
    </source>
</reference>
<dbReference type="EMBL" id="JAIWQS010000007">
    <property type="protein sequence ID" value="KAJ8760040.1"/>
    <property type="molecule type" value="Genomic_DNA"/>
</dbReference>
<dbReference type="InterPro" id="IPR036249">
    <property type="entry name" value="Thioredoxin-like_sf"/>
</dbReference>
<protein>
    <recommendedName>
        <fullName evidence="1">Glutaredoxin domain-containing protein</fullName>
    </recommendedName>
</protein>
<gene>
    <name evidence="2" type="ORF">K2173_010896</name>
</gene>
<dbReference type="InterPro" id="IPR002109">
    <property type="entry name" value="Glutaredoxin"/>
</dbReference>
<organism evidence="2 3">
    <name type="scientific">Erythroxylum novogranatense</name>
    <dbReference type="NCBI Taxonomy" id="1862640"/>
    <lineage>
        <taxon>Eukaryota</taxon>
        <taxon>Viridiplantae</taxon>
        <taxon>Streptophyta</taxon>
        <taxon>Embryophyta</taxon>
        <taxon>Tracheophyta</taxon>
        <taxon>Spermatophyta</taxon>
        <taxon>Magnoliopsida</taxon>
        <taxon>eudicotyledons</taxon>
        <taxon>Gunneridae</taxon>
        <taxon>Pentapetalae</taxon>
        <taxon>rosids</taxon>
        <taxon>fabids</taxon>
        <taxon>Malpighiales</taxon>
        <taxon>Erythroxylaceae</taxon>
        <taxon>Erythroxylum</taxon>
    </lineage>
</organism>
<dbReference type="SUPFAM" id="SSF52833">
    <property type="entry name" value="Thioredoxin-like"/>
    <property type="match status" value="1"/>
</dbReference>
<dbReference type="PANTHER" id="PTHR45669">
    <property type="entry name" value="GLUTAREDOXIN DOMAIN-CONTAINING CYSTEINE-RICH PROTEIN CG12206-RELATED"/>
    <property type="match status" value="1"/>
</dbReference>
<evidence type="ECO:0000313" key="2">
    <source>
        <dbReference type="EMBL" id="KAJ8760040.1"/>
    </source>
</evidence>
<accession>A0AAV8T198</accession>
<dbReference type="Pfam" id="PF00462">
    <property type="entry name" value="Glutaredoxin"/>
    <property type="match status" value="1"/>
</dbReference>
<dbReference type="Pfam" id="PF23733">
    <property type="entry name" value="GRXCR1-2_C"/>
    <property type="match status" value="1"/>
</dbReference>
<dbReference type="AlphaFoldDB" id="A0AAV8T198"/>
<dbReference type="PROSITE" id="PS51354">
    <property type="entry name" value="GLUTAREDOXIN_2"/>
    <property type="match status" value="1"/>
</dbReference>
<dbReference type="CDD" id="cd03031">
    <property type="entry name" value="GRX_GRX_like"/>
    <property type="match status" value="1"/>
</dbReference>